<dbReference type="EMBL" id="WHLY01000002">
    <property type="protein sequence ID" value="MPR36783.1"/>
    <property type="molecule type" value="Genomic_DNA"/>
</dbReference>
<evidence type="ECO:0000313" key="3">
    <source>
        <dbReference type="Proteomes" id="UP000479293"/>
    </source>
</evidence>
<proteinExistence type="predicted"/>
<organism evidence="2 3">
    <name type="scientific">Salmonirosea aquatica</name>
    <dbReference type="NCBI Taxonomy" id="2654236"/>
    <lineage>
        <taxon>Bacteria</taxon>
        <taxon>Pseudomonadati</taxon>
        <taxon>Bacteroidota</taxon>
        <taxon>Cytophagia</taxon>
        <taxon>Cytophagales</taxon>
        <taxon>Spirosomataceae</taxon>
        <taxon>Salmonirosea</taxon>
    </lineage>
</organism>
<accession>A0A7C9BLF7</accession>
<dbReference type="RefSeq" id="WP_152764991.1">
    <property type="nucleotide sequence ID" value="NZ_WHLY01000002.1"/>
</dbReference>
<dbReference type="Proteomes" id="UP000479293">
    <property type="component" value="Unassembled WGS sequence"/>
</dbReference>
<reference evidence="2 3" key="1">
    <citation type="submission" date="2019-10" db="EMBL/GenBank/DDBJ databases">
        <title>Draft Genome Sequence of Cytophagaceae sp. SJW1-29.</title>
        <authorList>
            <person name="Choi A."/>
        </authorList>
    </citation>
    <scope>NUCLEOTIDE SEQUENCE [LARGE SCALE GENOMIC DNA]</scope>
    <source>
        <strain evidence="2 3">SJW1-29</strain>
    </source>
</reference>
<gene>
    <name evidence="2" type="ORF">GBK04_26500</name>
</gene>
<evidence type="ECO:0000259" key="1">
    <source>
        <dbReference type="Pfam" id="PF18922"/>
    </source>
</evidence>
<evidence type="ECO:0000313" key="2">
    <source>
        <dbReference type="EMBL" id="MPR36783.1"/>
    </source>
</evidence>
<dbReference type="AlphaFoldDB" id="A0A7C9BLF7"/>
<name>A0A7C9BLF7_9BACT</name>
<protein>
    <recommendedName>
        <fullName evidence="1">DUF5672 domain-containing protein</fullName>
    </recommendedName>
</protein>
<sequence>MTELVTVLVPLFGLPLTPLETYSLQTCQRHLGDFPITFLKSDSLTLSDEVRSICPTADSVSFDPRYLANRTGYTKLLLGENLYEQFSWSRYLLILELNTVVTKNELAYWCRQGYDLIQAFPTFDEKVSPVRSMVRRFSPTAHLAPQSYERQTFERSAGISLRRVKSFQKLVRRKKRSMNRFLTDYPDPQNDSLFWEYFVNRWRPELITPNALARRHFAQNQASFNRVPAPNLIPFSITDFDDFPLWDRY</sequence>
<keyword evidence="3" id="KW-1185">Reference proteome</keyword>
<comment type="caution">
    <text evidence="2">The sequence shown here is derived from an EMBL/GenBank/DDBJ whole genome shotgun (WGS) entry which is preliminary data.</text>
</comment>
<feature type="domain" description="DUF5672" evidence="1">
    <location>
        <begin position="60"/>
        <end position="222"/>
    </location>
</feature>
<dbReference type="Pfam" id="PF18922">
    <property type="entry name" value="DUF5672"/>
    <property type="match status" value="1"/>
</dbReference>
<dbReference type="InterPro" id="IPR043729">
    <property type="entry name" value="DUF5672"/>
</dbReference>